<dbReference type="PROSITE" id="PS00463">
    <property type="entry name" value="ZN2_CY6_FUNGAL_1"/>
    <property type="match status" value="1"/>
</dbReference>
<dbReference type="Proteomes" id="UP000234275">
    <property type="component" value="Unassembled WGS sequence"/>
</dbReference>
<gene>
    <name evidence="9" type="ORF">P170DRAFT_460086</name>
</gene>
<proteinExistence type="predicted"/>
<keyword evidence="5" id="KW-0539">Nucleus</keyword>
<dbReference type="GeneID" id="36559605"/>
<dbReference type="InterPro" id="IPR007219">
    <property type="entry name" value="XnlR_reg_dom"/>
</dbReference>
<evidence type="ECO:0000313" key="9">
    <source>
        <dbReference type="EMBL" id="PLB53710.1"/>
    </source>
</evidence>
<dbReference type="OrthoDB" id="3266505at2759"/>
<sequence>MTASGSRSANACESCRRRKVKCSGEQPCRSCIRHNWECTFGNWGRRRYSEAHVQGLLDKIRSYEDQLAVQSDSGSVVRQQSEHDPGGHAPAVRHPAFIAPAPRPGGHATPSTHGLQEPLSDGIPFPDGDDDDDAGISPATDLTSGPAFESQVRSLLHQNRPCNSLNKMIPDHMGVDRPTSQWKSSQALVNEASAPMIPTLSESQHLLDRFLFYLGVSQHFFDPRTFSDSMMLLFQSPERQQYHMCTTWFTEYLLVMAMAKLMDVEEPTSQPPGASLFAEAMRRLPHLHQLGEEGVIAVEILTLITTYLQWCDRKHDAYLYVGLALRLAIALGCNRPSGEQACLPSETAHRVRLWWTVYMLDRRLSSGLGLAAGADERQLCLEFPRHAIGFQSPIALIINVRIARATDDIMSSLYGNASITQNELVRKIQIVLHDLYETGRSLPAPLLLDFNRPLQTVTRTGASLYLMLFQAIILCVRPILLQRVRQKVRRQAKQQPLEPAPPILACLCETCNEAATKSLSILFALQRQRIIPRYGFFDLDATFSAAFILVMVGFIGDSSTSPPPALDQAFVVLRFLSRAGNLAAEQRLQDILQSCLHVWPTYSAGDKQANDSRQGPAGASSTPSQPLPRSSTSPGTDYFHSTQEDSRLLEPWMHHDMASGVFDMQGGWDMDLSGEAEGIYSSFYDPTLPLTGVDHTDWAEIEKVLRGLNA</sequence>
<dbReference type="Pfam" id="PF00172">
    <property type="entry name" value="Zn_clus"/>
    <property type="match status" value="1"/>
</dbReference>
<dbReference type="SMART" id="SM00066">
    <property type="entry name" value="GAL4"/>
    <property type="match status" value="1"/>
</dbReference>
<keyword evidence="1" id="KW-0479">Metal-binding</keyword>
<evidence type="ECO:0000256" key="6">
    <source>
        <dbReference type="SAM" id="MobiDB-lite"/>
    </source>
</evidence>
<evidence type="ECO:0000256" key="2">
    <source>
        <dbReference type="ARBA" id="ARBA00023015"/>
    </source>
</evidence>
<dbReference type="Pfam" id="PF04082">
    <property type="entry name" value="Fungal_trans"/>
    <property type="match status" value="1"/>
</dbReference>
<dbReference type="GO" id="GO:0003677">
    <property type="term" value="F:DNA binding"/>
    <property type="evidence" value="ECO:0007669"/>
    <property type="project" value="UniProtKB-KW"/>
</dbReference>
<keyword evidence="7" id="KW-0472">Membrane</keyword>
<evidence type="ECO:0000256" key="4">
    <source>
        <dbReference type="ARBA" id="ARBA00023163"/>
    </source>
</evidence>
<keyword evidence="4" id="KW-0804">Transcription</keyword>
<dbReference type="EMBL" id="MSFO01000001">
    <property type="protein sequence ID" value="PLB53710.1"/>
    <property type="molecule type" value="Genomic_DNA"/>
</dbReference>
<feature type="region of interest" description="Disordered" evidence="6">
    <location>
        <begin position="607"/>
        <end position="641"/>
    </location>
</feature>
<dbReference type="VEuPathDB" id="FungiDB:P170DRAFT_460086"/>
<dbReference type="PANTHER" id="PTHR47424">
    <property type="entry name" value="REGULATORY PROTEIN GAL4"/>
    <property type="match status" value="1"/>
</dbReference>
<dbReference type="SUPFAM" id="SSF57701">
    <property type="entry name" value="Zn2/Cys6 DNA-binding domain"/>
    <property type="match status" value="1"/>
</dbReference>
<evidence type="ECO:0000256" key="7">
    <source>
        <dbReference type="SAM" id="Phobius"/>
    </source>
</evidence>
<dbReference type="STRING" id="1392250.A0A2I2GLF7"/>
<evidence type="ECO:0000256" key="5">
    <source>
        <dbReference type="ARBA" id="ARBA00023242"/>
    </source>
</evidence>
<dbReference type="Gene3D" id="4.10.240.10">
    <property type="entry name" value="Zn(2)-C6 fungal-type DNA-binding domain"/>
    <property type="match status" value="1"/>
</dbReference>
<keyword evidence="2" id="KW-0805">Transcription regulation</keyword>
<feature type="domain" description="Zn(2)-C6 fungal-type" evidence="8">
    <location>
        <begin position="11"/>
        <end position="40"/>
    </location>
</feature>
<keyword evidence="7" id="KW-1133">Transmembrane helix</keyword>
<dbReference type="GO" id="GO:0009893">
    <property type="term" value="P:positive regulation of metabolic process"/>
    <property type="evidence" value="ECO:0007669"/>
    <property type="project" value="UniProtKB-ARBA"/>
</dbReference>
<feature type="compositionally biased region" description="Polar residues" evidence="6">
    <location>
        <begin position="619"/>
        <end position="641"/>
    </location>
</feature>
<dbReference type="PANTHER" id="PTHR47424:SF6">
    <property type="entry name" value="PROLINE UTILIZATION TRANS-ACTIVATOR"/>
    <property type="match status" value="1"/>
</dbReference>
<keyword evidence="7" id="KW-0812">Transmembrane</keyword>
<dbReference type="CDD" id="cd12148">
    <property type="entry name" value="fungal_TF_MHR"/>
    <property type="match status" value="1"/>
</dbReference>
<accession>A0A2I2GLF7</accession>
<dbReference type="SMART" id="SM00906">
    <property type="entry name" value="Fungal_trans"/>
    <property type="match status" value="1"/>
</dbReference>
<dbReference type="RefSeq" id="XP_024709012.1">
    <property type="nucleotide sequence ID" value="XM_024851907.1"/>
</dbReference>
<dbReference type="InterPro" id="IPR051127">
    <property type="entry name" value="Fungal_SecMet_Regulators"/>
</dbReference>
<comment type="caution">
    <text evidence="9">The sequence shown here is derived from an EMBL/GenBank/DDBJ whole genome shotgun (WGS) entry which is preliminary data.</text>
</comment>
<feature type="transmembrane region" description="Helical" evidence="7">
    <location>
        <begin position="462"/>
        <end position="480"/>
    </location>
</feature>
<feature type="transmembrane region" description="Helical" evidence="7">
    <location>
        <begin position="536"/>
        <end position="556"/>
    </location>
</feature>
<dbReference type="CDD" id="cd00067">
    <property type="entry name" value="GAL4"/>
    <property type="match status" value="1"/>
</dbReference>
<keyword evidence="10" id="KW-1185">Reference proteome</keyword>
<evidence type="ECO:0000259" key="8">
    <source>
        <dbReference type="PROSITE" id="PS50048"/>
    </source>
</evidence>
<organism evidence="9 10">
    <name type="scientific">Aspergillus steynii IBT 23096</name>
    <dbReference type="NCBI Taxonomy" id="1392250"/>
    <lineage>
        <taxon>Eukaryota</taxon>
        <taxon>Fungi</taxon>
        <taxon>Dikarya</taxon>
        <taxon>Ascomycota</taxon>
        <taxon>Pezizomycotina</taxon>
        <taxon>Eurotiomycetes</taxon>
        <taxon>Eurotiomycetidae</taxon>
        <taxon>Eurotiales</taxon>
        <taxon>Aspergillaceae</taxon>
        <taxon>Aspergillus</taxon>
        <taxon>Aspergillus subgen. Circumdati</taxon>
    </lineage>
</organism>
<feature type="region of interest" description="Disordered" evidence="6">
    <location>
        <begin position="71"/>
        <end position="144"/>
    </location>
</feature>
<name>A0A2I2GLF7_9EURO</name>
<evidence type="ECO:0000256" key="3">
    <source>
        <dbReference type="ARBA" id="ARBA00023125"/>
    </source>
</evidence>
<dbReference type="InterPro" id="IPR001138">
    <property type="entry name" value="Zn2Cys6_DnaBD"/>
</dbReference>
<dbReference type="AlphaFoldDB" id="A0A2I2GLF7"/>
<evidence type="ECO:0000313" key="10">
    <source>
        <dbReference type="Proteomes" id="UP000234275"/>
    </source>
</evidence>
<reference evidence="9 10" key="1">
    <citation type="submission" date="2016-12" db="EMBL/GenBank/DDBJ databases">
        <title>The genomes of Aspergillus section Nigri reveals drivers in fungal speciation.</title>
        <authorList>
            <consortium name="DOE Joint Genome Institute"/>
            <person name="Vesth T.C."/>
            <person name="Nybo J."/>
            <person name="Theobald S."/>
            <person name="Brandl J."/>
            <person name="Frisvad J.C."/>
            <person name="Nielsen K.F."/>
            <person name="Lyhne E.K."/>
            <person name="Kogle M.E."/>
            <person name="Kuo A."/>
            <person name="Riley R."/>
            <person name="Clum A."/>
            <person name="Nolan M."/>
            <person name="Lipzen A."/>
            <person name="Salamov A."/>
            <person name="Henrissat B."/>
            <person name="Wiebenga A."/>
            <person name="De Vries R.P."/>
            <person name="Grigoriev I.V."/>
            <person name="Mortensen U.H."/>
            <person name="Andersen M.R."/>
            <person name="Baker S.E."/>
        </authorList>
    </citation>
    <scope>NUCLEOTIDE SEQUENCE [LARGE SCALE GENOMIC DNA]</scope>
    <source>
        <strain evidence="9 10">IBT 23096</strain>
    </source>
</reference>
<dbReference type="GO" id="GO:0006351">
    <property type="term" value="P:DNA-templated transcription"/>
    <property type="evidence" value="ECO:0007669"/>
    <property type="project" value="InterPro"/>
</dbReference>
<dbReference type="GO" id="GO:0008270">
    <property type="term" value="F:zinc ion binding"/>
    <property type="evidence" value="ECO:0007669"/>
    <property type="project" value="InterPro"/>
</dbReference>
<dbReference type="InterPro" id="IPR036864">
    <property type="entry name" value="Zn2-C6_fun-type_DNA-bd_sf"/>
</dbReference>
<protein>
    <recommendedName>
        <fullName evidence="8">Zn(2)-C6 fungal-type domain-containing protein</fullName>
    </recommendedName>
</protein>
<dbReference type="PROSITE" id="PS50048">
    <property type="entry name" value="ZN2_CY6_FUNGAL_2"/>
    <property type="match status" value="1"/>
</dbReference>
<dbReference type="GO" id="GO:0000981">
    <property type="term" value="F:DNA-binding transcription factor activity, RNA polymerase II-specific"/>
    <property type="evidence" value="ECO:0007669"/>
    <property type="project" value="InterPro"/>
</dbReference>
<keyword evidence="3" id="KW-0238">DNA-binding</keyword>
<evidence type="ECO:0000256" key="1">
    <source>
        <dbReference type="ARBA" id="ARBA00022723"/>
    </source>
</evidence>